<feature type="compositionally biased region" description="Low complexity" evidence="1">
    <location>
        <begin position="463"/>
        <end position="515"/>
    </location>
</feature>
<protein>
    <submittedName>
        <fullName evidence="2">Uncharacterized protein</fullName>
    </submittedName>
</protein>
<feature type="compositionally biased region" description="Polar residues" evidence="1">
    <location>
        <begin position="323"/>
        <end position="340"/>
    </location>
</feature>
<feature type="region of interest" description="Disordered" evidence="1">
    <location>
        <begin position="463"/>
        <end position="558"/>
    </location>
</feature>
<evidence type="ECO:0000256" key="1">
    <source>
        <dbReference type="SAM" id="MobiDB-lite"/>
    </source>
</evidence>
<name>G0M7S6_CAEBE</name>
<gene>
    <name evidence="2" type="ORF">CAEBREN_24896</name>
</gene>
<accession>G0M7S6</accession>
<feature type="compositionally biased region" description="Basic and acidic residues" evidence="1">
    <location>
        <begin position="342"/>
        <end position="351"/>
    </location>
</feature>
<feature type="compositionally biased region" description="Low complexity" evidence="1">
    <location>
        <begin position="313"/>
        <end position="322"/>
    </location>
</feature>
<dbReference type="Proteomes" id="UP000008068">
    <property type="component" value="Unassembled WGS sequence"/>
</dbReference>
<dbReference type="STRING" id="135651.G0M7S6"/>
<dbReference type="OMA" id="TTHAHEF"/>
<feature type="compositionally biased region" description="Polar residues" evidence="1">
    <location>
        <begin position="396"/>
        <end position="405"/>
    </location>
</feature>
<sequence>MKQTYPNTRPHGFHYSGETIFELCCRRKEHLEKIIFAYDNIHRLEPHFSKYAEKALTAFEPLVLWNFENEYLLRSKEIDILMGKDITLNTYYGPGGNSSSFVGSNFGNIDGYNQQSIPAQTKQLAIMGPPPEDGTPAPISNTNIQIPIAQYPIPQQNISPAVPPNGQNLNSTSVGYQTQVQYTNIMPQQSMVPYLPPMTMASMQMPVSQMDCPPQMIQQQSTYQDPSMYPSVSAVASGYVQYPNYAPGQAPIVNQSYAYQNGTSYPVQQAPIPNSQMYSYDPNIVYDANGMPYQRVMVNATCLVPASDNAPGSTYSSRQSSSDTVTPPSNNQEMTYNQSYPKRVEERPTEKRRYKSSSTRSDRPSRKTVSQKTQSGSSHNSAAESNSATKKGTSKPIVTTNADQKNVNKKVEANHVDSDNLPPSCNLSSSQTASVVENEVALEEQTKHPTIVSSKTAENLCDSAADDAQSSSAVDDAQSLSAAHDAQSLSAVDDAQSSSASDDAQSSSAADDVQSTFEADFVQSSPIPEKKRAVEDDAVSENESSMVQMSSLDDEKCNDASTSKTCEIIDVSDSGLASSSTIGTAEEEEFSQETSSSLQANAPEKKKRLTKKQQRTIAAEKQKLKETDEYVLQQAAKDKQDDLAKMKAAGIEPVISEVKPTAPVAVKKQRKSKPPKMIVEKMSVSTPPVQSIPLHLEQAIVCAIQNRALKIHNHGRPLTHDCPFRHEFLQKVADFEKNFIHNEEEEKIIRQFLFHRIHVFKNILAHVPHSTSRFIIYTFIMNNTPSVLIPELGFLANVIETPDFVRFEEAFFNLF</sequence>
<dbReference type="EMBL" id="GL379786">
    <property type="protein sequence ID" value="EGT30634.1"/>
    <property type="molecule type" value="Genomic_DNA"/>
</dbReference>
<feature type="compositionally biased region" description="Polar residues" evidence="1">
    <location>
        <begin position="541"/>
        <end position="551"/>
    </location>
</feature>
<dbReference type="eggNOG" id="ENOG502THST">
    <property type="taxonomic scope" value="Eukaryota"/>
</dbReference>
<evidence type="ECO:0000313" key="2">
    <source>
        <dbReference type="EMBL" id="EGT30634.1"/>
    </source>
</evidence>
<organism evidence="3">
    <name type="scientific">Caenorhabditis brenneri</name>
    <name type="common">Nematode worm</name>
    <dbReference type="NCBI Taxonomy" id="135651"/>
    <lineage>
        <taxon>Eukaryota</taxon>
        <taxon>Metazoa</taxon>
        <taxon>Ecdysozoa</taxon>
        <taxon>Nematoda</taxon>
        <taxon>Chromadorea</taxon>
        <taxon>Rhabditida</taxon>
        <taxon>Rhabditina</taxon>
        <taxon>Rhabditomorpha</taxon>
        <taxon>Rhabditoidea</taxon>
        <taxon>Rhabditidae</taxon>
        <taxon>Peloderinae</taxon>
        <taxon>Caenorhabditis</taxon>
    </lineage>
</organism>
<feature type="region of interest" description="Disordered" evidence="1">
    <location>
        <begin position="308"/>
        <end position="407"/>
    </location>
</feature>
<dbReference type="HOGENOM" id="CLU_407821_0_0_1"/>
<feature type="region of interest" description="Disordered" evidence="1">
    <location>
        <begin position="576"/>
        <end position="613"/>
    </location>
</feature>
<reference evidence="3" key="1">
    <citation type="submission" date="2011-07" db="EMBL/GenBank/DDBJ databases">
        <authorList>
            <consortium name="Caenorhabditis brenneri Sequencing and Analysis Consortium"/>
            <person name="Wilson R.K."/>
        </authorList>
    </citation>
    <scope>NUCLEOTIDE SEQUENCE [LARGE SCALE GENOMIC DNA]</scope>
    <source>
        <strain evidence="3">PB2801</strain>
    </source>
</reference>
<evidence type="ECO:0000313" key="3">
    <source>
        <dbReference type="Proteomes" id="UP000008068"/>
    </source>
</evidence>
<dbReference type="AlphaFoldDB" id="G0M7S6"/>
<dbReference type="FunCoup" id="G0M7S6">
    <property type="interactions" value="1747"/>
</dbReference>
<dbReference type="InParanoid" id="G0M7S6"/>
<feature type="compositionally biased region" description="Low complexity" evidence="1">
    <location>
        <begin position="375"/>
        <end position="388"/>
    </location>
</feature>
<proteinExistence type="predicted"/>
<dbReference type="OrthoDB" id="5838592at2759"/>
<keyword evidence="3" id="KW-1185">Reference proteome</keyword>